<proteinExistence type="inferred from homology"/>
<comment type="similarity">
    <text evidence="1">Belongs to the DprA/Smf family.</text>
</comment>
<feature type="domain" description="Smf/DprA SLOG" evidence="2">
    <location>
        <begin position="79"/>
        <end position="294"/>
    </location>
</feature>
<dbReference type="InterPro" id="IPR057666">
    <property type="entry name" value="DrpA_SLOG"/>
</dbReference>
<dbReference type="Proteomes" id="UP001595912">
    <property type="component" value="Unassembled WGS sequence"/>
</dbReference>
<protein>
    <submittedName>
        <fullName evidence="3">DNA-processing protein DprA</fullName>
    </submittedName>
</protein>
<keyword evidence="4" id="KW-1185">Reference proteome</keyword>
<sequence length="319" mass="34010">MRDVEDIRTARAALSWLFEPGDPQMRALITRYGPVEALARLTDTEPDEEHLRLEVRHLPGRARDLAAQAVHEAQAWCRIVIPEDVDWPTGLHALTGADGLDPVCLWARGTADLPVQGTSVTVTGARAATAYGTAVTADLVTGLTDRDRTIVSTGDFGVGSAALRATIAAYGSPVAVLSSGLQHPYPRQHAPLLQQVADVGLLVSVWPPDARPTRHRARAGRTVLAALTAGTVLVEDHLRGSMQDVLRHALSYGRAGLVVPGPVVSMMSAACHALLRDDPRVRAVATADDIIRDIETHRGADLDRPACDGGDTAGRDGER</sequence>
<dbReference type="RefSeq" id="WP_380128014.1">
    <property type="nucleotide sequence ID" value="NZ_JBHSIU010000122.1"/>
</dbReference>
<dbReference type="InterPro" id="IPR003488">
    <property type="entry name" value="DprA"/>
</dbReference>
<gene>
    <name evidence="3" type="ORF">ACFPIJ_57360</name>
</gene>
<dbReference type="PANTHER" id="PTHR43022">
    <property type="entry name" value="PROTEIN SMF"/>
    <property type="match status" value="1"/>
</dbReference>
<name>A0ABV9WG61_9ACTN</name>
<dbReference type="Pfam" id="PF02481">
    <property type="entry name" value="DNA_processg_A"/>
    <property type="match status" value="1"/>
</dbReference>
<reference evidence="4" key="1">
    <citation type="journal article" date="2019" name="Int. J. Syst. Evol. Microbiol.">
        <title>The Global Catalogue of Microorganisms (GCM) 10K type strain sequencing project: providing services to taxonomists for standard genome sequencing and annotation.</title>
        <authorList>
            <consortium name="The Broad Institute Genomics Platform"/>
            <consortium name="The Broad Institute Genome Sequencing Center for Infectious Disease"/>
            <person name="Wu L."/>
            <person name="Ma J."/>
        </authorList>
    </citation>
    <scope>NUCLEOTIDE SEQUENCE [LARGE SCALE GENOMIC DNA]</scope>
    <source>
        <strain evidence="4">CGMCC 4.7152</strain>
    </source>
</reference>
<evidence type="ECO:0000259" key="2">
    <source>
        <dbReference type="Pfam" id="PF02481"/>
    </source>
</evidence>
<dbReference type="SUPFAM" id="SSF102405">
    <property type="entry name" value="MCP/YpsA-like"/>
    <property type="match status" value="1"/>
</dbReference>
<evidence type="ECO:0000256" key="1">
    <source>
        <dbReference type="ARBA" id="ARBA00006525"/>
    </source>
</evidence>
<comment type="caution">
    <text evidence="3">The sequence shown here is derived from an EMBL/GenBank/DDBJ whole genome shotgun (WGS) entry which is preliminary data.</text>
</comment>
<dbReference type="Gene3D" id="3.40.50.450">
    <property type="match status" value="1"/>
</dbReference>
<evidence type="ECO:0000313" key="4">
    <source>
        <dbReference type="Proteomes" id="UP001595912"/>
    </source>
</evidence>
<accession>A0ABV9WG61</accession>
<organism evidence="3 4">
    <name type="scientific">Dactylosporangium cerinum</name>
    <dbReference type="NCBI Taxonomy" id="1434730"/>
    <lineage>
        <taxon>Bacteria</taxon>
        <taxon>Bacillati</taxon>
        <taxon>Actinomycetota</taxon>
        <taxon>Actinomycetes</taxon>
        <taxon>Micromonosporales</taxon>
        <taxon>Micromonosporaceae</taxon>
        <taxon>Dactylosporangium</taxon>
    </lineage>
</organism>
<dbReference type="EMBL" id="JBHSIU010000122">
    <property type="protein sequence ID" value="MFC5007369.1"/>
    <property type="molecule type" value="Genomic_DNA"/>
</dbReference>
<evidence type="ECO:0000313" key="3">
    <source>
        <dbReference type="EMBL" id="MFC5007369.1"/>
    </source>
</evidence>
<dbReference type="PANTHER" id="PTHR43022:SF1">
    <property type="entry name" value="PROTEIN SMF"/>
    <property type="match status" value="1"/>
</dbReference>